<dbReference type="Proteomes" id="UP000268313">
    <property type="component" value="Unassembled WGS sequence"/>
</dbReference>
<evidence type="ECO:0000313" key="2">
    <source>
        <dbReference type="Proteomes" id="UP000268313"/>
    </source>
</evidence>
<protein>
    <submittedName>
        <fullName evidence="1">Uncharacterized protein</fullName>
    </submittedName>
</protein>
<dbReference type="AlphaFoldDB" id="A0A3A8K7A4"/>
<gene>
    <name evidence="1" type="ORF">D7X32_24220</name>
</gene>
<proteinExistence type="predicted"/>
<reference evidence="2" key="1">
    <citation type="submission" date="2018-09" db="EMBL/GenBank/DDBJ databases">
        <authorList>
            <person name="Livingstone P.G."/>
            <person name="Whitworth D.E."/>
        </authorList>
    </citation>
    <scope>NUCLEOTIDE SEQUENCE [LARGE SCALE GENOMIC DNA]</scope>
    <source>
        <strain evidence="2">CA043D</strain>
    </source>
</reference>
<name>A0A3A8K7A4_9BACT</name>
<comment type="caution">
    <text evidence="1">The sequence shown here is derived from an EMBL/GenBank/DDBJ whole genome shotgun (WGS) entry which is preliminary data.</text>
</comment>
<evidence type="ECO:0000313" key="1">
    <source>
        <dbReference type="EMBL" id="RKH00225.1"/>
    </source>
</evidence>
<sequence length="66" mass="7332">MLSASAPSLVAGFWEGFARDLDFERLGVEWVPETAQPLKRGKLRLMRGHVWHRVPETGTCTGPDAP</sequence>
<dbReference type="OrthoDB" id="10013061at2"/>
<organism evidence="1 2">
    <name type="scientific">Corallococcus carmarthensis</name>
    <dbReference type="NCBI Taxonomy" id="2316728"/>
    <lineage>
        <taxon>Bacteria</taxon>
        <taxon>Pseudomonadati</taxon>
        <taxon>Myxococcota</taxon>
        <taxon>Myxococcia</taxon>
        <taxon>Myxococcales</taxon>
        <taxon>Cystobacterineae</taxon>
        <taxon>Myxococcaceae</taxon>
        <taxon>Corallococcus</taxon>
    </lineage>
</organism>
<keyword evidence="2" id="KW-1185">Reference proteome</keyword>
<accession>A0A3A8K7A4</accession>
<dbReference type="RefSeq" id="WP_120604938.1">
    <property type="nucleotide sequence ID" value="NZ_RAWE01000097.1"/>
</dbReference>
<dbReference type="EMBL" id="RAWE01000097">
    <property type="protein sequence ID" value="RKH00225.1"/>
    <property type="molecule type" value="Genomic_DNA"/>
</dbReference>